<keyword evidence="2" id="KW-0547">Nucleotide-binding</keyword>
<evidence type="ECO:0000256" key="3">
    <source>
        <dbReference type="ARBA" id="ARBA00022840"/>
    </source>
</evidence>
<keyword evidence="3" id="KW-0067">ATP-binding</keyword>
<dbReference type="GO" id="GO:0005524">
    <property type="term" value="F:ATP binding"/>
    <property type="evidence" value="ECO:0007669"/>
    <property type="project" value="UniProtKB-KW"/>
</dbReference>
<dbReference type="EMBL" id="LNQE01001842">
    <property type="protein sequence ID" value="KUG04724.1"/>
    <property type="molecule type" value="Genomic_DNA"/>
</dbReference>
<organism evidence="5">
    <name type="scientific">hydrocarbon metagenome</name>
    <dbReference type="NCBI Taxonomy" id="938273"/>
    <lineage>
        <taxon>unclassified sequences</taxon>
        <taxon>metagenomes</taxon>
        <taxon>ecological metagenomes</taxon>
    </lineage>
</organism>
<proteinExistence type="predicted"/>
<dbReference type="InterPro" id="IPR027417">
    <property type="entry name" value="P-loop_NTPase"/>
</dbReference>
<evidence type="ECO:0000259" key="4">
    <source>
        <dbReference type="PROSITE" id="PS50893"/>
    </source>
</evidence>
<dbReference type="AlphaFoldDB" id="A0A0W8E7Z0"/>
<comment type="caution">
    <text evidence="5">The sequence shown here is derived from an EMBL/GenBank/DDBJ whole genome shotgun (WGS) entry which is preliminary data.</text>
</comment>
<dbReference type="GO" id="GO:0016887">
    <property type="term" value="F:ATP hydrolysis activity"/>
    <property type="evidence" value="ECO:0007669"/>
    <property type="project" value="InterPro"/>
</dbReference>
<gene>
    <name evidence="5" type="ORF">ASZ90_017863</name>
</gene>
<dbReference type="GO" id="GO:0005886">
    <property type="term" value="C:plasma membrane"/>
    <property type="evidence" value="ECO:0007669"/>
    <property type="project" value="TreeGrafter"/>
</dbReference>
<accession>A0A0W8E7Z0</accession>
<reference evidence="5" key="1">
    <citation type="journal article" date="2015" name="Proc. Natl. Acad. Sci. U.S.A.">
        <title>Networks of energetic and metabolic interactions define dynamics in microbial communities.</title>
        <authorList>
            <person name="Embree M."/>
            <person name="Liu J.K."/>
            <person name="Al-Bassam M.M."/>
            <person name="Zengler K."/>
        </authorList>
    </citation>
    <scope>NUCLEOTIDE SEQUENCE</scope>
</reference>
<evidence type="ECO:0000256" key="2">
    <source>
        <dbReference type="ARBA" id="ARBA00022741"/>
    </source>
</evidence>
<protein>
    <submittedName>
        <fullName evidence="5">Iron-sulfur cluster assembly atpase protein sufc</fullName>
    </submittedName>
</protein>
<name>A0A0W8E7Z0_9ZZZZ</name>
<keyword evidence="1" id="KW-0813">Transport</keyword>
<dbReference type="InterPro" id="IPR003439">
    <property type="entry name" value="ABC_transporter-like_ATP-bd"/>
</dbReference>
<dbReference type="PROSITE" id="PS50893">
    <property type="entry name" value="ABC_TRANSPORTER_2"/>
    <property type="match status" value="1"/>
</dbReference>
<dbReference type="PANTHER" id="PTHR45772">
    <property type="entry name" value="CONSERVED COMPONENT OF ABC TRANSPORTER FOR NATURAL AMINO ACIDS-RELATED"/>
    <property type="match status" value="1"/>
</dbReference>
<feature type="domain" description="ABC transporter" evidence="4">
    <location>
        <begin position="2"/>
        <end position="237"/>
    </location>
</feature>
<dbReference type="SMART" id="SM00382">
    <property type="entry name" value="AAA"/>
    <property type="match status" value="1"/>
</dbReference>
<dbReference type="Gene3D" id="3.40.50.300">
    <property type="entry name" value="P-loop containing nucleotide triphosphate hydrolases"/>
    <property type="match status" value="1"/>
</dbReference>
<dbReference type="InterPro" id="IPR003593">
    <property type="entry name" value="AAA+_ATPase"/>
</dbReference>
<sequence length="248" mass="27671">MLKLENLFMTVDGDNGPGREIIRGLNLEFEKGKIYAITGPNGGGKTSIAKLVMGIFKPNSGQIYLNDEEITKLSISERAHRGIIYAFQQPPRFKGLTIEDLIKIASPGIDQLALRGTMRDVGLCPEDYLLRDVGPGLSGGEMKRVEIAQVLARNAEVTIFDEPEAGVDLWTIQKLIGILYSKFKDNPDSITIIITHNENILRICDEIIVIQNGSVQARGTREEIWHLIKDDVECKMKEQCGELLTYEI</sequence>
<evidence type="ECO:0000313" key="5">
    <source>
        <dbReference type="EMBL" id="KUG04724.1"/>
    </source>
</evidence>
<dbReference type="SUPFAM" id="SSF52540">
    <property type="entry name" value="P-loop containing nucleoside triphosphate hydrolases"/>
    <property type="match status" value="1"/>
</dbReference>
<dbReference type="InterPro" id="IPR051120">
    <property type="entry name" value="ABC_AA/LPS_Transport"/>
</dbReference>
<evidence type="ECO:0000256" key="1">
    <source>
        <dbReference type="ARBA" id="ARBA00022448"/>
    </source>
</evidence>
<dbReference type="PROSITE" id="PS00211">
    <property type="entry name" value="ABC_TRANSPORTER_1"/>
    <property type="match status" value="1"/>
</dbReference>
<dbReference type="InterPro" id="IPR017871">
    <property type="entry name" value="ABC_transporter-like_CS"/>
</dbReference>
<dbReference type="Pfam" id="PF00005">
    <property type="entry name" value="ABC_tran"/>
    <property type="match status" value="1"/>
</dbReference>